<organism evidence="2">
    <name type="scientific">uncultured Spirochaetaceae bacterium</name>
    <dbReference type="NCBI Taxonomy" id="201186"/>
    <lineage>
        <taxon>Bacteria</taxon>
        <taxon>Pseudomonadati</taxon>
        <taxon>Spirochaetota</taxon>
        <taxon>Spirochaetia</taxon>
        <taxon>Spirochaetales</taxon>
        <taxon>Spirochaetaceae</taxon>
        <taxon>environmental samples</taxon>
    </lineage>
</organism>
<dbReference type="EMBL" id="MN577574">
    <property type="protein sequence ID" value="QGT51340.1"/>
    <property type="molecule type" value="Genomic_DNA"/>
</dbReference>
<evidence type="ECO:0000256" key="1">
    <source>
        <dbReference type="SAM" id="Phobius"/>
    </source>
</evidence>
<keyword evidence="1" id="KW-0472">Membrane</keyword>
<keyword evidence="1" id="KW-1133">Transmembrane helix</keyword>
<accession>A0A650ENK7</accession>
<reference evidence="2" key="1">
    <citation type="journal article" date="2020" name="J. ISSAAS">
        <title>Lactobacilli and other gastrointestinal microbiota of Peromyscus leucopus, reservoir host for agents of Lyme disease and other zoonoses in North America.</title>
        <authorList>
            <person name="Milovic A."/>
            <person name="Bassam K."/>
            <person name="Shao H."/>
            <person name="Chatzistamou I."/>
            <person name="Tufts D.M."/>
            <person name="Diuk-Wasser M."/>
            <person name="Barbour A.G."/>
        </authorList>
    </citation>
    <scope>NUCLEOTIDE SEQUENCE</scope>
    <source>
        <strain evidence="2">LL50</strain>
    </source>
</reference>
<evidence type="ECO:0000313" key="2">
    <source>
        <dbReference type="EMBL" id="QGT51340.1"/>
    </source>
</evidence>
<sequence>MKFNKLLVMFLCEVAVVVISFVCAVLCFVPQVEFAKPVLCVIFLGIAACTVVGKIFDPAFVKSVTTATGR</sequence>
<name>A0A650ENK7_9SPIO</name>
<gene>
    <name evidence="2" type="ORF">Unknown280_0320</name>
</gene>
<feature type="transmembrane region" description="Helical" evidence="1">
    <location>
        <begin position="6"/>
        <end position="29"/>
    </location>
</feature>
<protein>
    <submittedName>
        <fullName evidence="2">Uncharacterized protein</fullName>
    </submittedName>
</protein>
<dbReference type="AlphaFoldDB" id="A0A650ENK7"/>
<feature type="transmembrane region" description="Helical" evidence="1">
    <location>
        <begin position="38"/>
        <end position="56"/>
    </location>
</feature>
<keyword evidence="1" id="KW-0812">Transmembrane</keyword>
<proteinExistence type="predicted"/>